<evidence type="ECO:0000313" key="1">
    <source>
        <dbReference type="EMBL" id="MYM90717.1"/>
    </source>
</evidence>
<comment type="caution">
    <text evidence="1">The sequence shown here is derived from an EMBL/GenBank/DDBJ whole genome shotgun (WGS) entry which is preliminary data.</text>
</comment>
<proteinExistence type="predicted"/>
<organism evidence="1 2">
    <name type="scientific">Duganella vulcania</name>
    <dbReference type="NCBI Taxonomy" id="2692166"/>
    <lineage>
        <taxon>Bacteria</taxon>
        <taxon>Pseudomonadati</taxon>
        <taxon>Pseudomonadota</taxon>
        <taxon>Betaproteobacteria</taxon>
        <taxon>Burkholderiales</taxon>
        <taxon>Oxalobacteraceae</taxon>
        <taxon>Telluria group</taxon>
        <taxon>Duganella</taxon>
    </lineage>
</organism>
<evidence type="ECO:0000313" key="2">
    <source>
        <dbReference type="Proteomes" id="UP000470302"/>
    </source>
</evidence>
<dbReference type="EMBL" id="WWCW01000136">
    <property type="protein sequence ID" value="MYM90717.1"/>
    <property type="molecule type" value="Genomic_DNA"/>
</dbReference>
<name>A0A845GCY1_9BURK</name>
<accession>A0A845GCY1</accession>
<protein>
    <submittedName>
        <fullName evidence="1">Type II secretion system protein</fullName>
    </submittedName>
</protein>
<gene>
    <name evidence="1" type="ORF">GTP91_26525</name>
</gene>
<dbReference type="Proteomes" id="UP000470302">
    <property type="component" value="Unassembled WGS sequence"/>
</dbReference>
<reference evidence="1 2" key="1">
    <citation type="submission" date="2020-01" db="EMBL/GenBank/DDBJ databases">
        <title>Novel species isolated from a subtropical stream in China.</title>
        <authorList>
            <person name="Lu H."/>
        </authorList>
    </citation>
    <scope>NUCLEOTIDE SEQUENCE [LARGE SCALE GENOMIC DNA]</scope>
    <source>
        <strain evidence="1 2">FT82W</strain>
    </source>
</reference>
<dbReference type="AlphaFoldDB" id="A0A845GCY1"/>
<sequence>MVACIFGVLMVVALERVAYYRRAGDEAAVQALLINMRSALSGKVMALQAQGREQEIDALAGANPVTWLERAPSNYVGELTPSAAKNVKAGNWYFDPAQQKLIFVRGEQGNLLNGASKHICFKVELLRLPLKNANAGRQPGNDPGVALIEVPE</sequence>